<evidence type="ECO:0000256" key="3">
    <source>
        <dbReference type="ARBA" id="ARBA00022692"/>
    </source>
</evidence>
<comment type="similarity">
    <text evidence="2 9">Belongs to the Tim17/Tim22/Tim23 family.</text>
</comment>
<dbReference type="GO" id="GO:0008320">
    <property type="term" value="F:protein transmembrane transporter activity"/>
    <property type="evidence" value="ECO:0007669"/>
    <property type="project" value="UniProtKB-UniRule"/>
</dbReference>
<evidence type="ECO:0000256" key="6">
    <source>
        <dbReference type="ARBA" id="ARBA00023128"/>
    </source>
</evidence>
<keyword evidence="9" id="KW-0653">Protein transport</keyword>
<keyword evidence="9" id="KW-0811">Translocation</keyword>
<keyword evidence="9" id="KW-0813">Transport</keyword>
<dbReference type="GO" id="GO:0030943">
    <property type="term" value="F:mitochondrion targeting sequence binding"/>
    <property type="evidence" value="ECO:0007669"/>
    <property type="project" value="TreeGrafter"/>
</dbReference>
<keyword evidence="5" id="KW-1133">Transmembrane helix</keyword>
<protein>
    <recommendedName>
        <fullName evidence="9">Mitochondrial import inner membrane translocase subunit TIM22</fullName>
    </recommendedName>
</protein>
<keyword evidence="6 9" id="KW-0496">Mitochondrion</keyword>
<dbReference type="InterPro" id="IPR039175">
    <property type="entry name" value="TIM22"/>
</dbReference>
<evidence type="ECO:0000256" key="9">
    <source>
        <dbReference type="RuleBase" id="RU367038"/>
    </source>
</evidence>
<comment type="subcellular location">
    <subcellularLocation>
        <location evidence="1 9">Mitochondrion inner membrane</location>
        <topology evidence="1 9">Multi-pass membrane protein</topology>
    </subcellularLocation>
</comment>
<accession>A0A1I7VBC7</accession>
<dbReference type="GO" id="GO:0042721">
    <property type="term" value="C:TIM22 mitochondrial import inner membrane insertion complex"/>
    <property type="evidence" value="ECO:0007669"/>
    <property type="project" value="UniProtKB-UniRule"/>
</dbReference>
<reference evidence="10" key="1">
    <citation type="submission" date="2012-04" db="EMBL/GenBank/DDBJ databases">
        <title>The Genome Sequence of Loa loa.</title>
        <authorList>
            <consortium name="The Broad Institute Genome Sequencing Platform"/>
            <consortium name="Broad Institute Genome Sequencing Center for Infectious Disease"/>
            <person name="Nutman T.B."/>
            <person name="Fink D.L."/>
            <person name="Russ C."/>
            <person name="Young S."/>
            <person name="Zeng Q."/>
            <person name="Gargeya S."/>
            <person name="Alvarado L."/>
            <person name="Berlin A."/>
            <person name="Chapman S.B."/>
            <person name="Chen Z."/>
            <person name="Freedman E."/>
            <person name="Gellesch M."/>
            <person name="Goldberg J."/>
            <person name="Griggs A."/>
            <person name="Gujja S."/>
            <person name="Heilman E.R."/>
            <person name="Heiman D."/>
            <person name="Howarth C."/>
            <person name="Mehta T."/>
            <person name="Neiman D."/>
            <person name="Pearson M."/>
            <person name="Roberts A."/>
            <person name="Saif S."/>
            <person name="Shea T."/>
            <person name="Shenoy N."/>
            <person name="Sisk P."/>
            <person name="Stolte C."/>
            <person name="Sykes S."/>
            <person name="White J."/>
            <person name="Yandava C."/>
            <person name="Haas B."/>
            <person name="Henn M.R."/>
            <person name="Nusbaum C."/>
            <person name="Birren B."/>
        </authorList>
    </citation>
    <scope>NUCLEOTIDE SEQUENCE [LARGE SCALE GENOMIC DNA]</scope>
</reference>
<evidence type="ECO:0000256" key="8">
    <source>
        <dbReference type="ARBA" id="ARBA00024713"/>
    </source>
</evidence>
<evidence type="ECO:0000256" key="5">
    <source>
        <dbReference type="ARBA" id="ARBA00022989"/>
    </source>
</evidence>
<dbReference type="WBParaSite" id="EN70_1188">
    <property type="protein sequence ID" value="EN70_1188"/>
    <property type="gene ID" value="EN70_1188"/>
</dbReference>
<dbReference type="AlphaFoldDB" id="A0A1I7VBC7"/>
<dbReference type="Pfam" id="PF02466">
    <property type="entry name" value="Tim17"/>
    <property type="match status" value="1"/>
</dbReference>
<dbReference type="eggNOG" id="KOG3225">
    <property type="taxonomic scope" value="Eukaryota"/>
</dbReference>
<comment type="subunit">
    <text evidence="9">Component of the TIM22 complex.</text>
</comment>
<evidence type="ECO:0000313" key="10">
    <source>
        <dbReference type="Proteomes" id="UP000095285"/>
    </source>
</evidence>
<organism evidence="10 11">
    <name type="scientific">Loa loa</name>
    <name type="common">Eye worm</name>
    <name type="synonym">Filaria loa</name>
    <dbReference type="NCBI Taxonomy" id="7209"/>
    <lineage>
        <taxon>Eukaryota</taxon>
        <taxon>Metazoa</taxon>
        <taxon>Ecdysozoa</taxon>
        <taxon>Nematoda</taxon>
        <taxon>Chromadorea</taxon>
        <taxon>Rhabditida</taxon>
        <taxon>Spirurina</taxon>
        <taxon>Spiruromorpha</taxon>
        <taxon>Filarioidea</taxon>
        <taxon>Onchocercidae</taxon>
        <taxon>Loa</taxon>
    </lineage>
</organism>
<proteinExistence type="inferred from homology"/>
<evidence type="ECO:0000256" key="7">
    <source>
        <dbReference type="ARBA" id="ARBA00023136"/>
    </source>
</evidence>
<keyword evidence="7" id="KW-0472">Membrane</keyword>
<name>A0A1I7VBC7_LOALO</name>
<evidence type="ECO:0000313" key="11">
    <source>
        <dbReference type="WBParaSite" id="EN70_1188"/>
    </source>
</evidence>
<dbReference type="STRING" id="7209.A0A1I7VBC7"/>
<evidence type="ECO:0000256" key="4">
    <source>
        <dbReference type="ARBA" id="ARBA00022792"/>
    </source>
</evidence>
<evidence type="ECO:0000256" key="1">
    <source>
        <dbReference type="ARBA" id="ARBA00004448"/>
    </source>
</evidence>
<keyword evidence="10" id="KW-1185">Reference proteome</keyword>
<dbReference type="GO" id="GO:0045039">
    <property type="term" value="P:protein insertion into mitochondrial inner membrane"/>
    <property type="evidence" value="ECO:0007669"/>
    <property type="project" value="UniProtKB-UniRule"/>
</dbReference>
<keyword evidence="4 9" id="KW-0999">Mitochondrion inner membrane</keyword>
<keyword evidence="3" id="KW-0812">Transmembrane</keyword>
<sequence length="331" mass="36854">MEEVEKWRGAETVSCYVESLKRLRTADGIRFLYQKFSVGEIVVRITSLACTSFLIGPPMLDVSLEISGYCTDCVVFCNAEIFDDTNDTWNVNPNPSHEAKYKHVRVTTRIPFQSAIKSSLQEMLKFKNPFGNPFQVEIMTAKEEKLREFSYVPSAYCQLMDEMIGRRTRPWNANRSPIKPLQTFTLPDMTREELIFSRLMENCACKSTVAAIAGFGLGIAFGLFTASVDPQATMAVGADPTKIPTLKEMWLESKSRMRSYGKNFASIGFLFTGTECLVESYRACNDWENGTLAGAIVGGLIGLRAGVRPAALGAGGFAAFSTVIDYYMRNK</sequence>
<evidence type="ECO:0000256" key="2">
    <source>
        <dbReference type="ARBA" id="ARBA00008444"/>
    </source>
</evidence>
<comment type="function">
    <text evidence="8 9">Essential core component of the TIM22 complex, a complex that mediates the import and insertion of multi-pass transmembrane proteins into the mitochondrial inner membrane. In the TIM22 complex, it constitutes the voltage-activated and signal-gated channel. Forms a twin-pore translocase that uses the membrane potential as external driving force in 2 voltage-dependent steps.</text>
</comment>
<dbReference type="Proteomes" id="UP000095285">
    <property type="component" value="Unassembled WGS sequence"/>
</dbReference>
<reference evidence="11" key="2">
    <citation type="submission" date="2016-11" db="UniProtKB">
        <authorList>
            <consortium name="WormBaseParasite"/>
        </authorList>
    </citation>
    <scope>IDENTIFICATION</scope>
</reference>
<dbReference type="PANTHER" id="PTHR14110:SF0">
    <property type="entry name" value="MITOCHONDRIAL IMPORT INNER MEMBRANE TRANSLOCASE SUBUNIT TIM22"/>
    <property type="match status" value="1"/>
</dbReference>
<dbReference type="PANTHER" id="PTHR14110">
    <property type="entry name" value="MITOCHONDRIAL IMPORT INNER MEMBRANE TRANSLOCASE SUBUNIT TIM22"/>
    <property type="match status" value="1"/>
</dbReference>